<sequence>MSENKPYAVLEYVVDVLQDAIIGSKVKKTSADEFAIIDGNASIRVKQNFESNGNTGAIQIRDEKQILFSEELLETVYKIHEGADHGPDLKAALSIANIIINGLNIEAELIFHAVKDQFYALSDSYEFLKFIERDIQQMKFNMSFGDELTFEVIVLNEPNSVTIDTVIGESVAPAVKATINANVEKVRLEINKQFKKYLLDKVMDFKLTGQ</sequence>
<accession>A0A4R0MXR4</accession>
<reference evidence="1 2" key="1">
    <citation type="submission" date="2019-02" db="EMBL/GenBank/DDBJ databases">
        <title>Pedobacter sp. RP-3-8 sp. nov., isolated from Arctic soil.</title>
        <authorList>
            <person name="Dahal R.H."/>
        </authorList>
    </citation>
    <scope>NUCLEOTIDE SEQUENCE [LARGE SCALE GENOMIC DNA]</scope>
    <source>
        <strain evidence="1 2">RP-3-8</strain>
    </source>
</reference>
<dbReference type="EMBL" id="SJSM01000015">
    <property type="protein sequence ID" value="TCC91062.1"/>
    <property type="molecule type" value="Genomic_DNA"/>
</dbReference>
<gene>
    <name evidence="1" type="ORF">EZ444_19355</name>
</gene>
<name>A0A4R0MXR4_9SPHI</name>
<dbReference type="OrthoDB" id="756080at2"/>
<comment type="caution">
    <text evidence="1">The sequence shown here is derived from an EMBL/GenBank/DDBJ whole genome shotgun (WGS) entry which is preliminary data.</text>
</comment>
<dbReference type="RefSeq" id="WP_131610800.1">
    <property type="nucleotide sequence ID" value="NZ_SJSM01000015.1"/>
</dbReference>
<evidence type="ECO:0000313" key="2">
    <source>
        <dbReference type="Proteomes" id="UP000291117"/>
    </source>
</evidence>
<dbReference type="Proteomes" id="UP000291117">
    <property type="component" value="Unassembled WGS sequence"/>
</dbReference>
<keyword evidence="2" id="KW-1185">Reference proteome</keyword>
<proteinExistence type="predicted"/>
<dbReference type="AlphaFoldDB" id="A0A4R0MXR4"/>
<organism evidence="1 2">
    <name type="scientific">Pedobacter hiemivivus</name>
    <dbReference type="NCBI Taxonomy" id="2530454"/>
    <lineage>
        <taxon>Bacteria</taxon>
        <taxon>Pseudomonadati</taxon>
        <taxon>Bacteroidota</taxon>
        <taxon>Sphingobacteriia</taxon>
        <taxon>Sphingobacteriales</taxon>
        <taxon>Sphingobacteriaceae</taxon>
        <taxon>Pedobacter</taxon>
    </lineage>
</organism>
<evidence type="ECO:0000313" key="1">
    <source>
        <dbReference type="EMBL" id="TCC91062.1"/>
    </source>
</evidence>
<protein>
    <submittedName>
        <fullName evidence="1">Uncharacterized protein</fullName>
    </submittedName>
</protein>